<comment type="function">
    <text evidence="6">Methylates ribosomal protein L11.</text>
</comment>
<dbReference type="GO" id="GO:0005840">
    <property type="term" value="C:ribosome"/>
    <property type="evidence" value="ECO:0007669"/>
    <property type="project" value="UniProtKB-KW"/>
</dbReference>
<keyword evidence="7" id="KW-0687">Ribonucleoprotein</keyword>
<proteinExistence type="inferred from homology"/>
<feature type="binding site" evidence="6">
    <location>
        <position position="233"/>
    </location>
    <ligand>
        <name>S-adenosyl-L-methionine</name>
        <dbReference type="ChEBI" id="CHEBI:59789"/>
    </ligand>
</feature>
<feature type="binding site" evidence="6">
    <location>
        <position position="144"/>
    </location>
    <ligand>
        <name>S-adenosyl-L-methionine</name>
        <dbReference type="ChEBI" id="CHEBI:59789"/>
    </ligand>
</feature>
<dbReference type="PANTHER" id="PTHR43648">
    <property type="entry name" value="ELECTRON TRANSFER FLAVOPROTEIN BETA SUBUNIT LYSINE METHYLTRANSFERASE"/>
    <property type="match status" value="1"/>
</dbReference>
<comment type="catalytic activity">
    <reaction evidence="6">
        <text>L-lysyl-[protein] + 3 S-adenosyl-L-methionine = N(6),N(6),N(6)-trimethyl-L-lysyl-[protein] + 3 S-adenosyl-L-homocysteine + 3 H(+)</text>
        <dbReference type="Rhea" id="RHEA:54192"/>
        <dbReference type="Rhea" id="RHEA-COMP:9752"/>
        <dbReference type="Rhea" id="RHEA-COMP:13826"/>
        <dbReference type="ChEBI" id="CHEBI:15378"/>
        <dbReference type="ChEBI" id="CHEBI:29969"/>
        <dbReference type="ChEBI" id="CHEBI:57856"/>
        <dbReference type="ChEBI" id="CHEBI:59789"/>
        <dbReference type="ChEBI" id="CHEBI:61961"/>
    </reaction>
</comment>
<keyword evidence="2 6" id="KW-0963">Cytoplasm</keyword>
<dbReference type="GO" id="GO:0032259">
    <property type="term" value="P:methylation"/>
    <property type="evidence" value="ECO:0007669"/>
    <property type="project" value="UniProtKB-KW"/>
</dbReference>
<evidence type="ECO:0000256" key="1">
    <source>
        <dbReference type="ARBA" id="ARBA00009741"/>
    </source>
</evidence>
<evidence type="ECO:0000256" key="2">
    <source>
        <dbReference type="ARBA" id="ARBA00022490"/>
    </source>
</evidence>
<evidence type="ECO:0000256" key="6">
    <source>
        <dbReference type="HAMAP-Rule" id="MF_00735"/>
    </source>
</evidence>
<keyword evidence="4 6" id="KW-0808">Transferase</keyword>
<dbReference type="InterPro" id="IPR004498">
    <property type="entry name" value="Ribosomal_PrmA_MeTrfase"/>
</dbReference>
<dbReference type="EMBL" id="JBHTIT010000001">
    <property type="protein sequence ID" value="MFD0950211.1"/>
    <property type="molecule type" value="Genomic_DNA"/>
</dbReference>
<dbReference type="Pfam" id="PF06325">
    <property type="entry name" value="PrmA"/>
    <property type="match status" value="1"/>
</dbReference>
<keyword evidence="7" id="KW-0689">Ribosomal protein</keyword>
<dbReference type="Proteomes" id="UP001597044">
    <property type="component" value="Unassembled WGS sequence"/>
</dbReference>
<name>A0ABW3HI57_9GAMM</name>
<protein>
    <recommendedName>
        <fullName evidence="6">Ribosomal protein L11 methyltransferase</fullName>
        <shortName evidence="6">L11 Mtase</shortName>
        <ecNumber evidence="6">2.1.1.-</ecNumber>
    </recommendedName>
</protein>
<dbReference type="SUPFAM" id="SSF53335">
    <property type="entry name" value="S-adenosyl-L-methionine-dependent methyltransferases"/>
    <property type="match status" value="1"/>
</dbReference>
<accession>A0ABW3HI57</accession>
<sequence length="298" mass="32802">MSWLQLTISTRKAEVEHYDELLELAGASAVLMQDAGDQPLLEPPPGAQPLWDATQITGLFVVDSEMDAVVEFLERQLGHALPPHRIEVLEDKDWERAWMDNYHPMCFGERLWVVPSWTPPPRPDAINLLLDPGLAFGTGTHQTTALCMEWLDSLDLQDKVVVDYGCGSGILAVAALLLGAREAWCVDLDPQALTATKDNAERNGVADRLRVFMPDDMPADFNNGEGADVVVANILAGPLGQLAPLLAGYCKPAGEIALSGIILSQVDELRTIYEQWFTMDGLATRDEDWCRLSGRKHS</sequence>
<dbReference type="InterPro" id="IPR029063">
    <property type="entry name" value="SAM-dependent_MTases_sf"/>
</dbReference>
<comment type="similarity">
    <text evidence="1 6">Belongs to the methyltransferase superfamily. PrmA family.</text>
</comment>
<organism evidence="7 8">
    <name type="scientific">Paraperlucidibaca wandonensis</name>
    <dbReference type="NCBI Taxonomy" id="1268273"/>
    <lineage>
        <taxon>Bacteria</taxon>
        <taxon>Pseudomonadati</taxon>
        <taxon>Pseudomonadota</taxon>
        <taxon>Gammaproteobacteria</taxon>
        <taxon>Moraxellales</taxon>
        <taxon>Moraxellaceae</taxon>
        <taxon>Paraperlucidibaca</taxon>
    </lineage>
</organism>
<dbReference type="NCBIfam" id="TIGR00406">
    <property type="entry name" value="prmA"/>
    <property type="match status" value="1"/>
</dbReference>
<dbReference type="InterPro" id="IPR050078">
    <property type="entry name" value="Ribosomal_L11_MeTrfase_PrmA"/>
</dbReference>
<feature type="binding site" evidence="6">
    <location>
        <position position="187"/>
    </location>
    <ligand>
        <name>S-adenosyl-L-methionine</name>
        <dbReference type="ChEBI" id="CHEBI:59789"/>
    </ligand>
</feature>
<evidence type="ECO:0000256" key="5">
    <source>
        <dbReference type="ARBA" id="ARBA00022691"/>
    </source>
</evidence>
<dbReference type="EC" id="2.1.1.-" evidence="6"/>
<reference evidence="8" key="1">
    <citation type="journal article" date="2019" name="Int. J. Syst. Evol. Microbiol.">
        <title>The Global Catalogue of Microorganisms (GCM) 10K type strain sequencing project: providing services to taxonomists for standard genome sequencing and annotation.</title>
        <authorList>
            <consortium name="The Broad Institute Genomics Platform"/>
            <consortium name="The Broad Institute Genome Sequencing Center for Infectious Disease"/>
            <person name="Wu L."/>
            <person name="Ma J."/>
        </authorList>
    </citation>
    <scope>NUCLEOTIDE SEQUENCE [LARGE SCALE GENOMIC DNA]</scope>
    <source>
        <strain evidence="8">CCUG 63419</strain>
    </source>
</reference>
<dbReference type="HAMAP" id="MF_00735">
    <property type="entry name" value="Methyltr_PrmA"/>
    <property type="match status" value="1"/>
</dbReference>
<dbReference type="GO" id="GO:0008168">
    <property type="term" value="F:methyltransferase activity"/>
    <property type="evidence" value="ECO:0007669"/>
    <property type="project" value="UniProtKB-KW"/>
</dbReference>
<gene>
    <name evidence="6 7" type="primary">prmA</name>
    <name evidence="7" type="ORF">ACFQ0F_07395</name>
</gene>
<dbReference type="PIRSF" id="PIRSF000401">
    <property type="entry name" value="RPL11_MTase"/>
    <property type="match status" value="1"/>
</dbReference>
<evidence type="ECO:0000256" key="4">
    <source>
        <dbReference type="ARBA" id="ARBA00022679"/>
    </source>
</evidence>
<keyword evidence="8" id="KW-1185">Reference proteome</keyword>
<dbReference type="RefSeq" id="WP_379070686.1">
    <property type="nucleotide sequence ID" value="NZ_JBHTIT010000001.1"/>
</dbReference>
<keyword evidence="5 6" id="KW-0949">S-adenosyl-L-methionine</keyword>
<evidence type="ECO:0000256" key="3">
    <source>
        <dbReference type="ARBA" id="ARBA00022603"/>
    </source>
</evidence>
<feature type="binding site" evidence="6">
    <location>
        <position position="165"/>
    </location>
    <ligand>
        <name>S-adenosyl-L-methionine</name>
        <dbReference type="ChEBI" id="CHEBI:59789"/>
    </ligand>
</feature>
<evidence type="ECO:0000313" key="8">
    <source>
        <dbReference type="Proteomes" id="UP001597044"/>
    </source>
</evidence>
<comment type="subcellular location">
    <subcellularLocation>
        <location evidence="6">Cytoplasm</location>
    </subcellularLocation>
</comment>
<keyword evidence="3 6" id="KW-0489">Methyltransferase</keyword>
<dbReference type="CDD" id="cd02440">
    <property type="entry name" value="AdoMet_MTases"/>
    <property type="match status" value="1"/>
</dbReference>
<evidence type="ECO:0000313" key="7">
    <source>
        <dbReference type="EMBL" id="MFD0950211.1"/>
    </source>
</evidence>
<dbReference type="Gene3D" id="3.40.50.150">
    <property type="entry name" value="Vaccinia Virus protein VP39"/>
    <property type="match status" value="1"/>
</dbReference>
<dbReference type="PANTHER" id="PTHR43648:SF1">
    <property type="entry name" value="ELECTRON TRANSFER FLAVOPROTEIN BETA SUBUNIT LYSINE METHYLTRANSFERASE"/>
    <property type="match status" value="1"/>
</dbReference>
<comment type="caution">
    <text evidence="7">The sequence shown here is derived from an EMBL/GenBank/DDBJ whole genome shotgun (WGS) entry which is preliminary data.</text>
</comment>